<dbReference type="AlphaFoldDB" id="A0A1B4PV50"/>
<accession>A0A1B4PV50</accession>
<proteinExistence type="predicted"/>
<sequence>MQKRGSELHMHSRGLGVSEVFPLDSRYPNIYAQAAAIRSGRGQELDLAGKKLLIDNLRDFDARIDISGGDALTLPENLELLRYAAEKLGRDNVTLTVTGAGSAKVPTALISPHISEYNFTFDAESLADVANRPDGYALGNLKRARDFIAAGCKTRAELPLTTDILADEHLQRLYQVLHDEGVSKLLLMRLFPVGRGVVARSKVPTRDQYLRAIDVLKRMEARLGGPVVKLQCAMKHLLPGSYDAERNPCDLVHESFGIMPDGTLLSSPWAYGLDGQPLGREWVLGNLARNTLQELLSTNLAERYRRNLDANFGHCKIFAYQHSDKSDPFERIFDSSDPLYTDKLSPAGRAASERIIPIKAVQGGAES</sequence>
<evidence type="ECO:0000313" key="2">
    <source>
        <dbReference type="Proteomes" id="UP000094776"/>
    </source>
</evidence>
<dbReference type="PANTHER" id="PTHR11228">
    <property type="entry name" value="RADICAL SAM DOMAIN PROTEIN"/>
    <property type="match status" value="1"/>
</dbReference>
<dbReference type="InterPro" id="IPR050377">
    <property type="entry name" value="Radical_SAM_PqqE_MftC-like"/>
</dbReference>
<dbReference type="Proteomes" id="UP000094776">
    <property type="component" value="Chromosome 1"/>
</dbReference>
<dbReference type="CDD" id="cd21109">
    <property type="entry name" value="SPASM"/>
    <property type="match status" value="1"/>
</dbReference>
<reference evidence="1 2" key="1">
    <citation type="submission" date="2015-12" db="EMBL/GenBank/DDBJ databases">
        <title>Diversity of Burkholderia near neighbor genomes.</title>
        <authorList>
            <person name="Sahl J."/>
            <person name="Wagner D."/>
            <person name="Keim P."/>
        </authorList>
    </citation>
    <scope>NUCLEOTIDE SEQUENCE [LARGE SCALE GENOMIC DNA]</scope>
    <source>
        <strain evidence="1 2">MSMB1184WGS</strain>
    </source>
</reference>
<evidence type="ECO:0008006" key="3">
    <source>
        <dbReference type="Google" id="ProtNLM"/>
    </source>
</evidence>
<evidence type="ECO:0000313" key="1">
    <source>
        <dbReference type="EMBL" id="AOK17720.1"/>
    </source>
</evidence>
<dbReference type="SUPFAM" id="SSF102114">
    <property type="entry name" value="Radical SAM enzymes"/>
    <property type="match status" value="1"/>
</dbReference>
<dbReference type="Gene3D" id="3.20.20.70">
    <property type="entry name" value="Aldolase class I"/>
    <property type="match status" value="1"/>
</dbReference>
<dbReference type="InterPro" id="IPR013785">
    <property type="entry name" value="Aldolase_TIM"/>
</dbReference>
<gene>
    <name evidence="1" type="ORF">WT26_18020</name>
</gene>
<name>A0A1B4PV50_BURCE</name>
<dbReference type="PANTHER" id="PTHR11228:SF7">
    <property type="entry name" value="PQQA PEPTIDE CYCLASE"/>
    <property type="match status" value="1"/>
</dbReference>
<dbReference type="EMBL" id="CP013443">
    <property type="protein sequence ID" value="AOK17720.1"/>
    <property type="molecule type" value="Genomic_DNA"/>
</dbReference>
<organism evidence="1 2">
    <name type="scientific">Burkholderia cepacia</name>
    <name type="common">Pseudomonas cepacia</name>
    <dbReference type="NCBI Taxonomy" id="292"/>
    <lineage>
        <taxon>Bacteria</taxon>
        <taxon>Pseudomonadati</taxon>
        <taxon>Pseudomonadota</taxon>
        <taxon>Betaproteobacteria</taxon>
        <taxon>Burkholderiales</taxon>
        <taxon>Burkholderiaceae</taxon>
        <taxon>Burkholderia</taxon>
        <taxon>Burkholderia cepacia complex</taxon>
    </lineage>
</organism>
<protein>
    <recommendedName>
        <fullName evidence="3">Radical SAM protein</fullName>
    </recommendedName>
</protein>
<dbReference type="InterPro" id="IPR058240">
    <property type="entry name" value="rSAM_sf"/>
</dbReference>